<dbReference type="AlphaFoldDB" id="A0A9P5XDH3"/>
<keyword evidence="2" id="KW-1185">Reference proteome</keyword>
<organism evidence="1 2">
    <name type="scientific">Macrolepiota fuliginosa MF-IS2</name>
    <dbReference type="NCBI Taxonomy" id="1400762"/>
    <lineage>
        <taxon>Eukaryota</taxon>
        <taxon>Fungi</taxon>
        <taxon>Dikarya</taxon>
        <taxon>Basidiomycota</taxon>
        <taxon>Agaricomycotina</taxon>
        <taxon>Agaricomycetes</taxon>
        <taxon>Agaricomycetidae</taxon>
        <taxon>Agaricales</taxon>
        <taxon>Agaricineae</taxon>
        <taxon>Agaricaceae</taxon>
        <taxon>Macrolepiota</taxon>
    </lineage>
</organism>
<evidence type="ECO:0000313" key="1">
    <source>
        <dbReference type="EMBL" id="KAF9448999.1"/>
    </source>
</evidence>
<protein>
    <submittedName>
        <fullName evidence="1">Uncharacterized protein</fullName>
    </submittedName>
</protein>
<dbReference type="EMBL" id="MU151144">
    <property type="protein sequence ID" value="KAF9448999.1"/>
    <property type="molecule type" value="Genomic_DNA"/>
</dbReference>
<proteinExistence type="predicted"/>
<gene>
    <name evidence="1" type="ORF">P691DRAFT_813324</name>
</gene>
<sequence length="233" mass="26166">MSDRVIKTLDDFWNILSEESSRLLINEMEYSLVSTNIMEPHRLGQQQFCIPEYVLGTLPRANAKNPTAKQGTAITIKNNRQQETRLSGSTDYFSFAMSDKGNIKLFKAAQTTWAGSNQELYKHVASVLSDMMEAFVIVEAKSPLARLESHIPQVVAEAIALASVKNPYVPFCLTSGTEWMFGVLHQHSTTERSFWRTTPIPLRPTKGGILLMITLLVTWASTSPPDLYLIRDV</sequence>
<reference evidence="1" key="1">
    <citation type="submission" date="2020-11" db="EMBL/GenBank/DDBJ databases">
        <authorList>
            <consortium name="DOE Joint Genome Institute"/>
            <person name="Ahrendt S."/>
            <person name="Riley R."/>
            <person name="Andreopoulos W."/>
            <person name="Labutti K."/>
            <person name="Pangilinan J."/>
            <person name="Ruiz-Duenas F.J."/>
            <person name="Barrasa J.M."/>
            <person name="Sanchez-Garcia M."/>
            <person name="Camarero S."/>
            <person name="Miyauchi S."/>
            <person name="Serrano A."/>
            <person name="Linde D."/>
            <person name="Babiker R."/>
            <person name="Drula E."/>
            <person name="Ayuso-Fernandez I."/>
            <person name="Pacheco R."/>
            <person name="Padilla G."/>
            <person name="Ferreira P."/>
            <person name="Barriuso J."/>
            <person name="Kellner H."/>
            <person name="Castanera R."/>
            <person name="Alfaro M."/>
            <person name="Ramirez L."/>
            <person name="Pisabarro A.G."/>
            <person name="Kuo A."/>
            <person name="Tritt A."/>
            <person name="Lipzen A."/>
            <person name="He G."/>
            <person name="Yan M."/>
            <person name="Ng V."/>
            <person name="Cullen D."/>
            <person name="Martin F."/>
            <person name="Rosso M.-N."/>
            <person name="Henrissat B."/>
            <person name="Hibbett D."/>
            <person name="Martinez A.T."/>
            <person name="Grigoriev I.V."/>
        </authorList>
    </citation>
    <scope>NUCLEOTIDE SEQUENCE</scope>
    <source>
        <strain evidence="1">MF-IS2</strain>
    </source>
</reference>
<name>A0A9P5XDH3_9AGAR</name>
<accession>A0A9P5XDH3</accession>
<evidence type="ECO:0000313" key="2">
    <source>
        <dbReference type="Proteomes" id="UP000807342"/>
    </source>
</evidence>
<dbReference type="OrthoDB" id="3071123at2759"/>
<dbReference type="Proteomes" id="UP000807342">
    <property type="component" value="Unassembled WGS sequence"/>
</dbReference>
<comment type="caution">
    <text evidence="1">The sequence shown here is derived from an EMBL/GenBank/DDBJ whole genome shotgun (WGS) entry which is preliminary data.</text>
</comment>